<dbReference type="AlphaFoldDB" id="A0A9W3YHW7"/>
<dbReference type="PANTHER" id="PTHR43300">
    <property type="entry name" value="ACETYLTRANSFERASE"/>
    <property type="match status" value="1"/>
</dbReference>
<dbReference type="Proteomes" id="UP000269847">
    <property type="component" value="Chromosome"/>
</dbReference>
<organism evidence="3 4">
    <name type="scientific">Bacillus thuringiensis</name>
    <dbReference type="NCBI Taxonomy" id="1428"/>
    <lineage>
        <taxon>Bacteria</taxon>
        <taxon>Bacillati</taxon>
        <taxon>Bacillota</taxon>
        <taxon>Bacilli</taxon>
        <taxon>Bacillales</taxon>
        <taxon>Bacillaceae</taxon>
        <taxon>Bacillus</taxon>
        <taxon>Bacillus cereus group</taxon>
    </lineage>
</organism>
<dbReference type="InterPro" id="IPR001451">
    <property type="entry name" value="Hexapep"/>
</dbReference>
<keyword evidence="3" id="KW-0012">Acyltransferase</keyword>
<name>A0A9W3YHW7_BACTU</name>
<evidence type="ECO:0000256" key="1">
    <source>
        <dbReference type="ARBA" id="ARBA00022679"/>
    </source>
</evidence>
<evidence type="ECO:0000313" key="3">
    <source>
        <dbReference type="EMBL" id="AYF81965.1"/>
    </source>
</evidence>
<proteinExistence type="predicted"/>
<keyword evidence="2" id="KW-0677">Repeat</keyword>
<keyword evidence="1" id="KW-0808">Transferase</keyword>
<gene>
    <name evidence="3" type="ORF">D7J84_12765</name>
</gene>
<dbReference type="GO" id="GO:0016746">
    <property type="term" value="F:acyltransferase activity"/>
    <property type="evidence" value="ECO:0007669"/>
    <property type="project" value="UniProtKB-KW"/>
</dbReference>
<evidence type="ECO:0000313" key="4">
    <source>
        <dbReference type="Proteomes" id="UP000269847"/>
    </source>
</evidence>
<dbReference type="CDD" id="cd04647">
    <property type="entry name" value="LbH_MAT_like"/>
    <property type="match status" value="1"/>
</dbReference>
<dbReference type="InterPro" id="IPR050179">
    <property type="entry name" value="Trans_hexapeptide_repeat"/>
</dbReference>
<dbReference type="SUPFAM" id="SSF51161">
    <property type="entry name" value="Trimeric LpxA-like enzymes"/>
    <property type="match status" value="1"/>
</dbReference>
<dbReference type="RefSeq" id="WP_000058751.1">
    <property type="nucleotide sequence ID" value="NZ_CP014282.1"/>
</dbReference>
<accession>A0A9W3YHW7</accession>
<dbReference type="InterPro" id="IPR018357">
    <property type="entry name" value="Hexapep_transf_CS"/>
</dbReference>
<evidence type="ECO:0000256" key="2">
    <source>
        <dbReference type="ARBA" id="ARBA00022737"/>
    </source>
</evidence>
<dbReference type="EMBL" id="CP032608">
    <property type="protein sequence ID" value="AYF81965.1"/>
    <property type="molecule type" value="Genomic_DNA"/>
</dbReference>
<sequence length="181" mass="20524">MSLRYKINKLRFAVLSNGFKRADYLRKKNILHGIGENVFFQPRKLPGDPKLIRLHNNISIASGVVFVCHDVLHQVFNYMSNDSEEFVFHMGCIEVMDNVFIGSNSIIMPNVRIGSNVIIAAGSIVTKDVPSGVIVAGTPATIIGEFNNVYLKRAQEGITQRKYSRQQRIDNLWIDFVKNRK</sequence>
<dbReference type="PROSITE" id="PS00101">
    <property type="entry name" value="HEXAPEP_TRANSFERASES"/>
    <property type="match status" value="1"/>
</dbReference>
<reference evidence="3 4" key="1">
    <citation type="submission" date="2018-09" db="EMBL/GenBank/DDBJ databases">
        <title>Complete genome of Bacillus thuringiensis strain QZL38.</title>
        <authorList>
            <person name="Song F."/>
        </authorList>
    </citation>
    <scope>NUCLEOTIDE SEQUENCE [LARGE SCALE GENOMIC DNA]</scope>
    <source>
        <strain evidence="3 4">QZL38</strain>
    </source>
</reference>
<dbReference type="InterPro" id="IPR011004">
    <property type="entry name" value="Trimer_LpxA-like_sf"/>
</dbReference>
<protein>
    <submittedName>
        <fullName evidence="3">Acyltransferase</fullName>
    </submittedName>
</protein>
<dbReference type="Pfam" id="PF00132">
    <property type="entry name" value="Hexapep"/>
    <property type="match status" value="1"/>
</dbReference>
<dbReference type="Gene3D" id="2.160.10.10">
    <property type="entry name" value="Hexapeptide repeat proteins"/>
    <property type="match status" value="1"/>
</dbReference>
<dbReference type="PANTHER" id="PTHR43300:SF11">
    <property type="entry name" value="ACETYLTRANSFERASE RV3034C-RELATED"/>
    <property type="match status" value="1"/>
</dbReference>